<dbReference type="GO" id="GO:0046961">
    <property type="term" value="F:proton-transporting ATPase activity, rotational mechanism"/>
    <property type="evidence" value="ECO:0007669"/>
    <property type="project" value="InterPro"/>
</dbReference>
<gene>
    <name evidence="4" type="ORF">A3K49_00225</name>
</gene>
<dbReference type="Pfam" id="PF01813">
    <property type="entry name" value="ATP-synt_D"/>
    <property type="match status" value="1"/>
</dbReference>
<evidence type="ECO:0000313" key="4">
    <source>
        <dbReference type="EMBL" id="OGC27448.1"/>
    </source>
</evidence>
<evidence type="ECO:0000256" key="1">
    <source>
        <dbReference type="ARBA" id="ARBA00005850"/>
    </source>
</evidence>
<keyword evidence="3" id="KW-0406">Ion transport</keyword>
<dbReference type="NCBIfam" id="TIGR00309">
    <property type="entry name" value="V_ATPase_subD"/>
    <property type="match status" value="1"/>
</dbReference>
<evidence type="ECO:0000313" key="5">
    <source>
        <dbReference type="Proteomes" id="UP000178602"/>
    </source>
</evidence>
<sequence length="199" mass="22513">MRIKVNPTRMELLRLRRRVSLAKRGHKLLKDKLDGLMQHFLTTKKKYLALHADLEKKLVAVFTKAIFATALSQPGKLISSRPTARVKTTVKNMMGVKLPSYNLNIEGETLYSDLKTTVEYKEAAQGFAGLLPDLVTFAALHQSLRQLAAQVRETRRRVNALEYVVVPELERSSRSIGMKLSERERSTRVVLLKISKGGN</sequence>
<dbReference type="AlphaFoldDB" id="A0A1F4T434"/>
<organism evidence="4 5">
    <name type="scientific">candidate division WOR-1 bacterium RIFOXYC12_FULL_54_18</name>
    <dbReference type="NCBI Taxonomy" id="1802584"/>
    <lineage>
        <taxon>Bacteria</taxon>
        <taxon>Bacillati</taxon>
        <taxon>Saganbacteria</taxon>
    </lineage>
</organism>
<dbReference type="Proteomes" id="UP000178602">
    <property type="component" value="Unassembled WGS sequence"/>
</dbReference>
<keyword evidence="2" id="KW-0813">Transport</keyword>
<accession>A0A1F4T434</accession>
<protein>
    <recommendedName>
        <fullName evidence="6">V-type ATP synthase subunit D</fullName>
    </recommendedName>
</protein>
<comment type="similarity">
    <text evidence="1">Belongs to the V-ATPase D subunit family.</text>
</comment>
<name>A0A1F4T434_UNCSA</name>
<reference evidence="4 5" key="1">
    <citation type="journal article" date="2016" name="Nat. Commun.">
        <title>Thousands of microbial genomes shed light on interconnected biogeochemical processes in an aquifer system.</title>
        <authorList>
            <person name="Anantharaman K."/>
            <person name="Brown C.T."/>
            <person name="Hug L.A."/>
            <person name="Sharon I."/>
            <person name="Castelle C.J."/>
            <person name="Probst A.J."/>
            <person name="Thomas B.C."/>
            <person name="Singh A."/>
            <person name="Wilkins M.J."/>
            <person name="Karaoz U."/>
            <person name="Brodie E.L."/>
            <person name="Williams K.H."/>
            <person name="Hubbard S.S."/>
            <person name="Banfield J.F."/>
        </authorList>
    </citation>
    <scope>NUCLEOTIDE SEQUENCE [LARGE SCALE GENOMIC DNA]</scope>
</reference>
<evidence type="ECO:0008006" key="6">
    <source>
        <dbReference type="Google" id="ProtNLM"/>
    </source>
</evidence>
<dbReference type="InterPro" id="IPR002699">
    <property type="entry name" value="V_ATPase_D"/>
</dbReference>
<dbReference type="PANTHER" id="PTHR11671">
    <property type="entry name" value="V-TYPE ATP SYNTHASE SUBUNIT D"/>
    <property type="match status" value="1"/>
</dbReference>
<evidence type="ECO:0000256" key="2">
    <source>
        <dbReference type="ARBA" id="ARBA00022448"/>
    </source>
</evidence>
<dbReference type="EMBL" id="MEUG01000001">
    <property type="protein sequence ID" value="OGC27448.1"/>
    <property type="molecule type" value="Genomic_DNA"/>
</dbReference>
<proteinExistence type="inferred from homology"/>
<dbReference type="Gene3D" id="1.10.287.3240">
    <property type="match status" value="1"/>
</dbReference>
<comment type="caution">
    <text evidence="4">The sequence shown here is derived from an EMBL/GenBank/DDBJ whole genome shotgun (WGS) entry which is preliminary data.</text>
</comment>
<evidence type="ECO:0000256" key="3">
    <source>
        <dbReference type="ARBA" id="ARBA00023065"/>
    </source>
</evidence>